<dbReference type="GO" id="GO:0043007">
    <property type="term" value="P:maintenance of rDNA"/>
    <property type="evidence" value="ECO:0007669"/>
    <property type="project" value="TreeGrafter"/>
</dbReference>
<reference evidence="6 7" key="1">
    <citation type="journal article" date="2018" name="BMC Genomics">
        <title>Comparative genome analyses reveal sequence features reflecting distinct modes of host-adaptation between dicot and monocot powdery mildew.</title>
        <authorList>
            <person name="Wu Y."/>
            <person name="Ma X."/>
            <person name="Pan Z."/>
            <person name="Kale S.D."/>
            <person name="Song Y."/>
            <person name="King H."/>
            <person name="Zhang Q."/>
            <person name="Presley C."/>
            <person name="Deng X."/>
            <person name="Wei C.I."/>
            <person name="Xiao S."/>
        </authorList>
    </citation>
    <scope>NUCLEOTIDE SEQUENCE [LARGE SCALE GENOMIC DNA]</scope>
    <source>
        <strain evidence="6">UCSC1</strain>
    </source>
</reference>
<organism evidence="6 7">
    <name type="scientific">Golovinomyces cichoracearum</name>
    <dbReference type="NCBI Taxonomy" id="62708"/>
    <lineage>
        <taxon>Eukaryota</taxon>
        <taxon>Fungi</taxon>
        <taxon>Dikarya</taxon>
        <taxon>Ascomycota</taxon>
        <taxon>Pezizomycotina</taxon>
        <taxon>Leotiomycetes</taxon>
        <taxon>Erysiphales</taxon>
        <taxon>Erysiphaceae</taxon>
        <taxon>Golovinomyces</taxon>
    </lineage>
</organism>
<dbReference type="AlphaFoldDB" id="A0A420H9P1"/>
<comment type="caution">
    <text evidence="6">The sequence shown here is derived from an EMBL/GenBank/DDBJ whole genome shotgun (WGS) entry which is preliminary data.</text>
</comment>
<keyword evidence="2" id="KW-0812">Transmembrane</keyword>
<evidence type="ECO:0000256" key="1">
    <source>
        <dbReference type="ARBA" id="ARBA00004127"/>
    </source>
</evidence>
<feature type="compositionally biased region" description="Low complexity" evidence="5">
    <location>
        <begin position="443"/>
        <end position="463"/>
    </location>
</feature>
<feature type="compositionally biased region" description="Polar residues" evidence="5">
    <location>
        <begin position="337"/>
        <end position="352"/>
    </location>
</feature>
<dbReference type="EMBL" id="MCBR01021434">
    <property type="protein sequence ID" value="RKF54142.1"/>
    <property type="molecule type" value="Genomic_DNA"/>
</dbReference>
<dbReference type="GO" id="GO:0012505">
    <property type="term" value="C:endomembrane system"/>
    <property type="evidence" value="ECO:0007669"/>
    <property type="project" value="UniProtKB-SubCell"/>
</dbReference>
<feature type="compositionally biased region" description="Basic and acidic residues" evidence="5">
    <location>
        <begin position="414"/>
        <end position="424"/>
    </location>
</feature>
<evidence type="ECO:0000256" key="5">
    <source>
        <dbReference type="SAM" id="MobiDB-lite"/>
    </source>
</evidence>
<comment type="subcellular location">
    <subcellularLocation>
        <location evidence="1">Endomembrane system</location>
        <topology evidence="1">Multi-pass membrane protein</topology>
    </subcellularLocation>
</comment>
<keyword evidence="4" id="KW-0472">Membrane</keyword>
<evidence type="ECO:0000313" key="7">
    <source>
        <dbReference type="Proteomes" id="UP000285405"/>
    </source>
</evidence>
<accession>A0A420H9P1</accession>
<evidence type="ECO:0000256" key="3">
    <source>
        <dbReference type="ARBA" id="ARBA00022989"/>
    </source>
</evidence>
<dbReference type="Pfam" id="PF10332">
    <property type="entry name" value="DUF2418"/>
    <property type="match status" value="1"/>
</dbReference>
<evidence type="ECO:0000256" key="2">
    <source>
        <dbReference type="ARBA" id="ARBA00022692"/>
    </source>
</evidence>
<dbReference type="PANTHER" id="PTHR28293">
    <property type="entry name" value="NUCLEAR RIM PROTEIN 1"/>
    <property type="match status" value="1"/>
</dbReference>
<dbReference type="OrthoDB" id="3363151at2759"/>
<dbReference type="Proteomes" id="UP000285405">
    <property type="component" value="Unassembled WGS sequence"/>
</dbReference>
<protein>
    <submittedName>
        <fullName evidence="6">Meiotically up-regulated gene 154 protein</fullName>
    </submittedName>
</protein>
<dbReference type="PANTHER" id="PTHR28293:SF1">
    <property type="entry name" value="NUCLEAR RIM PROTEIN 1"/>
    <property type="match status" value="1"/>
</dbReference>
<dbReference type="GO" id="GO:0007096">
    <property type="term" value="P:regulation of exit from mitosis"/>
    <property type="evidence" value="ECO:0007669"/>
    <property type="project" value="TreeGrafter"/>
</dbReference>
<evidence type="ECO:0000256" key="4">
    <source>
        <dbReference type="ARBA" id="ARBA00023136"/>
    </source>
</evidence>
<proteinExistence type="predicted"/>
<sequence length="509" mass="57243">MPRLIRRRPLLARIKDYLHPADWLLWLSEELETRDWDSTQVGNPVAALLHFITLISQANTDKSGRSEDDVFNDDYHSGSGWVGSMAKMIFYIMTALSVLNASYTFYRKRSYRLFESSIDSQPKTSSAYRVRVDSSPASSSPLRTLGNLLGCQNAEPKVHPNPMCHVWEIAVWDPLPVCLRLFCLFSPGHILVYWLFLPTKSMDPQPSVTVLKTICLQILMTSQLLVLQSKYHQQIKDSSIINKEVMNEYDIKFVNHRLNPPSRDVGTQYTCSGTGVPSEGQDSVSVYTPTIILKRGFRPNPNTNYSKYYDPDNLSVMNQKHDASFTNFSPSIPHASKTTILSESSPHPTSKQPHYPRSIGKHISTPNTTSSTDGGGTLGIYSHANSPLRKVPSIKSIKQEERETPRNSFSMASREIREQNERRLSGFGKGHTPLFDRNHGIDSNSGASSSSNSFMSNSNNQTSGDDDRWATNATSTATVLDADNTHSFSYRNKPRNAHERLSMRVPSRF</sequence>
<evidence type="ECO:0000313" key="6">
    <source>
        <dbReference type="EMBL" id="RKF54142.1"/>
    </source>
</evidence>
<gene>
    <name evidence="6" type="ORF">GcC1_214033</name>
</gene>
<dbReference type="InterPro" id="IPR018819">
    <property type="entry name" value="Nur1/Mug154"/>
</dbReference>
<feature type="region of interest" description="Disordered" evidence="5">
    <location>
        <begin position="337"/>
        <end position="469"/>
    </location>
</feature>
<keyword evidence="3" id="KW-1133">Transmembrane helix</keyword>
<name>A0A420H9P1_9PEZI</name>
<feature type="region of interest" description="Disordered" evidence="5">
    <location>
        <begin position="486"/>
        <end position="509"/>
    </location>
</feature>